<keyword evidence="2" id="KW-1185">Reference proteome</keyword>
<dbReference type="EnsemblPlants" id="AVESA.00010b.r2.3CG0457840.1">
    <property type="protein sequence ID" value="AVESA.00010b.r2.3CG0457840.1.CDS.1"/>
    <property type="gene ID" value="AVESA.00010b.r2.3CG0457840"/>
</dbReference>
<protein>
    <submittedName>
        <fullName evidence="1">Uncharacterized protein</fullName>
    </submittedName>
</protein>
<reference evidence="1" key="1">
    <citation type="submission" date="2021-05" db="EMBL/GenBank/DDBJ databases">
        <authorList>
            <person name="Scholz U."/>
            <person name="Mascher M."/>
            <person name="Fiebig A."/>
        </authorList>
    </citation>
    <scope>NUCLEOTIDE SEQUENCE [LARGE SCALE GENOMIC DNA]</scope>
</reference>
<reference evidence="1" key="2">
    <citation type="submission" date="2025-09" db="UniProtKB">
        <authorList>
            <consortium name="EnsemblPlants"/>
        </authorList>
    </citation>
    <scope>IDENTIFICATION</scope>
</reference>
<proteinExistence type="predicted"/>
<name>A0ACD5VLH6_AVESA</name>
<dbReference type="Proteomes" id="UP001732700">
    <property type="component" value="Chromosome 3C"/>
</dbReference>
<organism evidence="1 2">
    <name type="scientific">Avena sativa</name>
    <name type="common">Oat</name>
    <dbReference type="NCBI Taxonomy" id="4498"/>
    <lineage>
        <taxon>Eukaryota</taxon>
        <taxon>Viridiplantae</taxon>
        <taxon>Streptophyta</taxon>
        <taxon>Embryophyta</taxon>
        <taxon>Tracheophyta</taxon>
        <taxon>Spermatophyta</taxon>
        <taxon>Magnoliopsida</taxon>
        <taxon>Liliopsida</taxon>
        <taxon>Poales</taxon>
        <taxon>Poaceae</taxon>
        <taxon>BOP clade</taxon>
        <taxon>Pooideae</taxon>
        <taxon>Poodae</taxon>
        <taxon>Poeae</taxon>
        <taxon>Poeae Chloroplast Group 1 (Aveneae type)</taxon>
        <taxon>Aveninae</taxon>
        <taxon>Avena</taxon>
    </lineage>
</organism>
<evidence type="ECO:0000313" key="2">
    <source>
        <dbReference type="Proteomes" id="UP001732700"/>
    </source>
</evidence>
<accession>A0ACD5VLH6</accession>
<sequence length="384" mass="40223">MTLLAAITNPTPTPAAGHLVLTPGGAPPTPTASALPTPIPPTVWSLTPADPALATAASSLATSLSSDALTVARFRTLLASFLGALSKSLSLPPPSANLPLAVRTAAPYLPATLASLVGSSAARLAEHDVVLALAESRVIPHPQSDLISSLADAARPDLVCAVLLQAADLRSSELLAALRCFLSPASEDAYDAMVRVKGRWKDAALLAVNKCKDKAAGKKENAVARRAATLLMMGHDGFTSPEVCLHYLLASRTADCVDSVVLAAAVSELDGGEVAGLMRYLAKWIEKYWRFPEARPCPEAKGMLGLEQCENVPSLGAVTRAMGLVLDQHFSHLVLNAELRKELCAAEVMVKELAVEAESSGPILDLLGPYAASCMRNSVICLLW</sequence>
<evidence type="ECO:0000313" key="1">
    <source>
        <dbReference type="EnsemblPlants" id="AVESA.00010b.r2.3CG0457840.1.CDS.1"/>
    </source>
</evidence>